<dbReference type="SMART" id="SM00595">
    <property type="entry name" value="MADF"/>
    <property type="match status" value="1"/>
</dbReference>
<comment type="caution">
    <text evidence="2">The sequence shown here is derived from an EMBL/GenBank/DDBJ whole genome shotgun (WGS) entry which is preliminary data.</text>
</comment>
<dbReference type="GO" id="GO:0006357">
    <property type="term" value="P:regulation of transcription by RNA polymerase II"/>
    <property type="evidence" value="ECO:0007669"/>
    <property type="project" value="TreeGrafter"/>
</dbReference>
<dbReference type="InterPro" id="IPR006578">
    <property type="entry name" value="MADF-dom"/>
</dbReference>
<protein>
    <recommendedName>
        <fullName evidence="1">MADF domain-containing protein</fullName>
    </recommendedName>
</protein>
<feature type="domain" description="MADF" evidence="1">
    <location>
        <begin position="6"/>
        <end position="96"/>
    </location>
</feature>
<evidence type="ECO:0000259" key="1">
    <source>
        <dbReference type="PROSITE" id="PS51029"/>
    </source>
</evidence>
<name>A0AAN9W0H0_9ORTH</name>
<sequence length="245" mass="28483">MKNDGLLIELVRSYRQLYDTKCPHYHDSISKENAWTDIAENLHSTKYACKKRWNMLRDSYRKAVRKSISARSEQNSEVTTTFKFEKQMKFLLPYFAERQHNSNSTFPVNDQYEEYEGRIKEEEEEEDSFIIPSPMEPFISQEEALSPSLHSEEISRTPSQSCDAVSFIPGHSRSPHNEGNAPALSTVLRNYFESKIQKKQADHLTKFFSAMEGTVRTFPPAIQAEVKCKISQIVFDYEMKTVENN</sequence>
<organism evidence="2 3">
    <name type="scientific">Gryllus longicercus</name>
    <dbReference type="NCBI Taxonomy" id="2509291"/>
    <lineage>
        <taxon>Eukaryota</taxon>
        <taxon>Metazoa</taxon>
        <taxon>Ecdysozoa</taxon>
        <taxon>Arthropoda</taxon>
        <taxon>Hexapoda</taxon>
        <taxon>Insecta</taxon>
        <taxon>Pterygota</taxon>
        <taxon>Neoptera</taxon>
        <taxon>Polyneoptera</taxon>
        <taxon>Orthoptera</taxon>
        <taxon>Ensifera</taxon>
        <taxon>Gryllidea</taxon>
        <taxon>Grylloidea</taxon>
        <taxon>Gryllidae</taxon>
        <taxon>Gryllinae</taxon>
        <taxon>Gryllus</taxon>
    </lineage>
</organism>
<keyword evidence="3" id="KW-1185">Reference proteome</keyword>
<dbReference type="GO" id="GO:0005667">
    <property type="term" value="C:transcription regulator complex"/>
    <property type="evidence" value="ECO:0007669"/>
    <property type="project" value="TreeGrafter"/>
</dbReference>
<gene>
    <name evidence="2" type="ORF">R5R35_001825</name>
</gene>
<evidence type="ECO:0000313" key="3">
    <source>
        <dbReference type="Proteomes" id="UP001378592"/>
    </source>
</evidence>
<proteinExistence type="predicted"/>
<accession>A0AAN9W0H0</accession>
<dbReference type="Pfam" id="PF10545">
    <property type="entry name" value="MADF_DNA_bdg"/>
    <property type="match status" value="1"/>
</dbReference>
<dbReference type="AlphaFoldDB" id="A0AAN9W0H0"/>
<dbReference type="PROSITE" id="PS51029">
    <property type="entry name" value="MADF"/>
    <property type="match status" value="1"/>
</dbReference>
<dbReference type="PANTHER" id="PTHR12243:SF67">
    <property type="entry name" value="COREPRESSOR OF PANGOLIN, ISOFORM A-RELATED"/>
    <property type="match status" value="1"/>
</dbReference>
<evidence type="ECO:0000313" key="2">
    <source>
        <dbReference type="EMBL" id="KAK7871640.1"/>
    </source>
</evidence>
<dbReference type="Proteomes" id="UP001378592">
    <property type="component" value="Unassembled WGS sequence"/>
</dbReference>
<dbReference type="PANTHER" id="PTHR12243">
    <property type="entry name" value="MADF DOMAIN TRANSCRIPTION FACTOR"/>
    <property type="match status" value="1"/>
</dbReference>
<reference evidence="2 3" key="1">
    <citation type="submission" date="2024-03" db="EMBL/GenBank/DDBJ databases">
        <title>The genome assembly and annotation of the cricket Gryllus longicercus Weissman &amp; Gray.</title>
        <authorList>
            <person name="Szrajer S."/>
            <person name="Gray D."/>
            <person name="Ylla G."/>
        </authorList>
    </citation>
    <scope>NUCLEOTIDE SEQUENCE [LARGE SCALE GENOMIC DNA]</scope>
    <source>
        <strain evidence="2">DAG 2021-001</strain>
        <tissue evidence="2">Whole body minus gut</tissue>
    </source>
</reference>
<dbReference type="EMBL" id="JAZDUA010000036">
    <property type="protein sequence ID" value="KAK7871640.1"/>
    <property type="molecule type" value="Genomic_DNA"/>
</dbReference>
<dbReference type="InterPro" id="IPR039353">
    <property type="entry name" value="TF_Adf1"/>
</dbReference>
<dbReference type="GO" id="GO:0005634">
    <property type="term" value="C:nucleus"/>
    <property type="evidence" value="ECO:0007669"/>
    <property type="project" value="TreeGrafter"/>
</dbReference>